<feature type="region of interest" description="Disordered" evidence="5">
    <location>
        <begin position="117"/>
        <end position="148"/>
    </location>
</feature>
<evidence type="ECO:0000256" key="4">
    <source>
        <dbReference type="ARBA" id="ARBA00023329"/>
    </source>
</evidence>
<evidence type="ECO:0000256" key="2">
    <source>
        <dbReference type="ARBA" id="ARBA00004555"/>
    </source>
</evidence>
<organism evidence="7 8">
    <name type="scientific">Oenanthe oenanthe</name>
    <name type="common">Northern wheatear</name>
    <dbReference type="NCBI Taxonomy" id="279966"/>
    <lineage>
        <taxon>Eukaryota</taxon>
        <taxon>Metazoa</taxon>
        <taxon>Chordata</taxon>
        <taxon>Craniata</taxon>
        <taxon>Vertebrata</taxon>
        <taxon>Euteleostomi</taxon>
        <taxon>Archelosauria</taxon>
        <taxon>Archosauria</taxon>
        <taxon>Dinosauria</taxon>
        <taxon>Saurischia</taxon>
        <taxon>Theropoda</taxon>
        <taxon>Coelurosauria</taxon>
        <taxon>Aves</taxon>
        <taxon>Neognathae</taxon>
        <taxon>Neoaves</taxon>
        <taxon>Telluraves</taxon>
        <taxon>Australaves</taxon>
        <taxon>Passeriformes</taxon>
        <taxon>Muscicapidae</taxon>
        <taxon>Oenanthe</taxon>
    </lineage>
</organism>
<feature type="region of interest" description="Disordered" evidence="5">
    <location>
        <begin position="518"/>
        <end position="559"/>
    </location>
</feature>
<dbReference type="InterPro" id="IPR039273">
    <property type="entry name" value="TEPSIN"/>
</dbReference>
<feature type="region of interest" description="Disordered" evidence="5">
    <location>
        <begin position="451"/>
        <end position="503"/>
    </location>
</feature>
<dbReference type="SUPFAM" id="SSF48464">
    <property type="entry name" value="ENTH/VHS domain"/>
    <property type="match status" value="1"/>
</dbReference>
<name>A0A7L1E7Z4_OENON</name>
<feature type="compositionally biased region" description="Polar residues" evidence="5">
    <location>
        <begin position="257"/>
        <end position="267"/>
    </location>
</feature>
<sequence>PGWIPNPSLEISHESPGSSQCLLEHLLTRLQSSSCHVKLKVLKILLHTCSQGSPQFVLQLKRNASFIREAAVFSGPPDPLHGNSLNQKVRAAAQDLASVLFSDAPLPQPLALPARAPAPAGMGSSPSPCGSLQGFGFSSDKSGSASTGEALLSSLQRAAEAVAQAVLPAPGGPRRLRGDLPEDTYEPVRAPSPAGSPAVPPPTPPAPRGSRGGSCQSSPGLWGSVLGVWGPQLSSTVPTVSHQPGLAGGGWEEADSGHSSQESSQGNERSRTSDSGSKSGSDSRSGASRELSHGAESRVDADSPGDCRRELSLVSGLTRGARVFLTREEAQHFLKECGLLNCEVVLELLGRALEDPSDSIRMRSMCAISALGCSDLLSPEQIFAVTRQHLQHLSQGSPGPVANRATKMLRQFEALCRAQPSPRAPRPPSAPSVGSAGDLLMDIPALASESFLTPLSPAPTPAAPTGPAEEPGVASEPPQQPGAAVPACPCEQDGDSRLAGDTAAPSLSLFAGMELVARPGTMLRPHSPPLEPQTPSRPQDGGTDTEGTLQPSAFAFLNM</sequence>
<comment type="caution">
    <text evidence="7">The sequence shown here is derived from an EMBL/GenBank/DDBJ whole genome shotgun (WGS) entry which is preliminary data.</text>
</comment>
<feature type="compositionally biased region" description="Basic and acidic residues" evidence="5">
    <location>
        <begin position="290"/>
        <end position="305"/>
    </location>
</feature>
<proteinExistence type="predicted"/>
<feature type="non-terminal residue" evidence="7">
    <location>
        <position position="559"/>
    </location>
</feature>
<keyword evidence="4" id="KW-0968">Cytoplasmic vesicle</keyword>
<dbReference type="InterPro" id="IPR008942">
    <property type="entry name" value="ENTH_VHS"/>
</dbReference>
<dbReference type="PANTHER" id="PTHR21514">
    <property type="entry name" value="AP-4 COMPLEX ACCESSORY SUBUNIT TEPSIN"/>
    <property type="match status" value="1"/>
</dbReference>
<evidence type="ECO:0000313" key="8">
    <source>
        <dbReference type="Proteomes" id="UP000565754"/>
    </source>
</evidence>
<dbReference type="EMBL" id="VXBF01007286">
    <property type="protein sequence ID" value="NXM85238.1"/>
    <property type="molecule type" value="Genomic_DNA"/>
</dbReference>
<evidence type="ECO:0000256" key="1">
    <source>
        <dbReference type="ARBA" id="ARBA00004541"/>
    </source>
</evidence>
<evidence type="ECO:0000313" key="7">
    <source>
        <dbReference type="EMBL" id="NXM85238.1"/>
    </source>
</evidence>
<accession>A0A7L1E7Z4</accession>
<feature type="region of interest" description="Disordered" evidence="5">
    <location>
        <begin position="418"/>
        <end position="437"/>
    </location>
</feature>
<dbReference type="InterPro" id="IPR058028">
    <property type="entry name" value="Tepsin_VHS/ENTH-like"/>
</dbReference>
<dbReference type="Pfam" id="PF25827">
    <property type="entry name" value="TVHS-like"/>
    <property type="match status" value="1"/>
</dbReference>
<keyword evidence="3" id="KW-0333">Golgi apparatus</keyword>
<feature type="compositionally biased region" description="Pro residues" evidence="5">
    <location>
        <begin position="198"/>
        <end position="207"/>
    </location>
</feature>
<evidence type="ECO:0000259" key="6">
    <source>
        <dbReference type="Pfam" id="PF25827"/>
    </source>
</evidence>
<dbReference type="CDD" id="cd03572">
    <property type="entry name" value="ENTH_like_Tepsin"/>
    <property type="match status" value="1"/>
</dbReference>
<dbReference type="GO" id="GO:0032588">
    <property type="term" value="C:trans-Golgi network membrane"/>
    <property type="evidence" value="ECO:0007669"/>
    <property type="project" value="TreeGrafter"/>
</dbReference>
<reference evidence="7 8" key="1">
    <citation type="submission" date="2019-09" db="EMBL/GenBank/DDBJ databases">
        <title>Bird 10,000 Genomes (B10K) Project - Family phase.</title>
        <authorList>
            <person name="Zhang G."/>
        </authorList>
    </citation>
    <scope>NUCLEOTIDE SEQUENCE [LARGE SCALE GENOMIC DNA]</scope>
    <source>
        <strain evidence="7">B10K-DU-001-74</strain>
        <tissue evidence="7">Muscle</tissue>
    </source>
</reference>
<feature type="region of interest" description="Disordered" evidence="5">
    <location>
        <begin position="169"/>
        <end position="219"/>
    </location>
</feature>
<feature type="non-terminal residue" evidence="7">
    <location>
        <position position="1"/>
    </location>
</feature>
<keyword evidence="8" id="KW-1185">Reference proteome</keyword>
<evidence type="ECO:0000256" key="3">
    <source>
        <dbReference type="ARBA" id="ARBA00023034"/>
    </source>
</evidence>
<dbReference type="Gene3D" id="1.25.40.90">
    <property type="match status" value="1"/>
</dbReference>
<dbReference type="GO" id="GO:0031410">
    <property type="term" value="C:cytoplasmic vesicle"/>
    <property type="evidence" value="ECO:0007669"/>
    <property type="project" value="UniProtKB-SubCell"/>
</dbReference>
<gene>
    <name evidence="7" type="primary">Tepsin</name>
    <name evidence="7" type="ORF">OENOEN_R12834</name>
</gene>
<feature type="compositionally biased region" description="Low complexity" evidence="5">
    <location>
        <begin position="273"/>
        <end position="289"/>
    </location>
</feature>
<protein>
    <submittedName>
        <fullName evidence="7">AP4AT protein</fullName>
    </submittedName>
</protein>
<dbReference type="AlphaFoldDB" id="A0A7L1E7Z4"/>
<evidence type="ECO:0000256" key="5">
    <source>
        <dbReference type="SAM" id="MobiDB-lite"/>
    </source>
</evidence>
<feature type="domain" description="AP-4 complex accessory subunit Tepsin VHS/ENTH-like" evidence="6">
    <location>
        <begin position="309"/>
        <end position="412"/>
    </location>
</feature>
<comment type="subcellular location">
    <subcellularLocation>
        <location evidence="1">Cytoplasmic vesicle</location>
    </subcellularLocation>
    <subcellularLocation>
        <location evidence="2">Golgi apparatus</location>
    </subcellularLocation>
</comment>
<feature type="compositionally biased region" description="Low complexity" evidence="5">
    <location>
        <begin position="187"/>
        <end position="197"/>
    </location>
</feature>
<feature type="compositionally biased region" description="Low complexity" evidence="5">
    <location>
        <begin position="117"/>
        <end position="132"/>
    </location>
</feature>
<dbReference type="Proteomes" id="UP000565754">
    <property type="component" value="Unassembled WGS sequence"/>
</dbReference>
<dbReference type="PANTHER" id="PTHR21514:SF0">
    <property type="entry name" value="AP-4 COMPLEX ACCESSORY SUBUNIT TEPSIN"/>
    <property type="match status" value="1"/>
</dbReference>
<feature type="region of interest" description="Disordered" evidence="5">
    <location>
        <begin position="236"/>
        <end position="305"/>
    </location>
</feature>
<dbReference type="InterPro" id="IPR035802">
    <property type="entry name" value="ENTH/VHS_tepsin"/>
</dbReference>